<feature type="chain" id="PRO_5042124420" description="Cytochrome b561 domain-containing protein" evidence="8">
    <location>
        <begin position="20"/>
        <end position="384"/>
    </location>
</feature>
<dbReference type="Gene3D" id="2.60.40.1210">
    <property type="entry name" value="Cellobiose dehydrogenase, cytochrome domain"/>
    <property type="match status" value="1"/>
</dbReference>
<evidence type="ECO:0000313" key="10">
    <source>
        <dbReference type="EMBL" id="KAJ3258966.1"/>
    </source>
</evidence>
<dbReference type="Proteomes" id="UP001210925">
    <property type="component" value="Unassembled WGS sequence"/>
</dbReference>
<feature type="domain" description="Cytochrome b561" evidence="9">
    <location>
        <begin position="161"/>
        <end position="369"/>
    </location>
</feature>
<feature type="signal peptide" evidence="8">
    <location>
        <begin position="1"/>
        <end position="19"/>
    </location>
</feature>
<evidence type="ECO:0000259" key="9">
    <source>
        <dbReference type="PROSITE" id="PS50939"/>
    </source>
</evidence>
<dbReference type="Gene3D" id="1.20.120.1770">
    <property type="match status" value="1"/>
</dbReference>
<feature type="transmembrane region" description="Helical" evidence="7">
    <location>
        <begin position="275"/>
        <end position="292"/>
    </location>
</feature>
<evidence type="ECO:0000256" key="3">
    <source>
        <dbReference type="ARBA" id="ARBA00022692"/>
    </source>
</evidence>
<dbReference type="InterPro" id="IPR006593">
    <property type="entry name" value="Cyt_b561/ferric_Rdtase_TM"/>
</dbReference>
<protein>
    <recommendedName>
        <fullName evidence="9">Cytochrome b561 domain-containing protein</fullName>
    </recommendedName>
</protein>
<dbReference type="GO" id="GO:0016020">
    <property type="term" value="C:membrane"/>
    <property type="evidence" value="ECO:0007669"/>
    <property type="project" value="UniProtKB-SubCell"/>
</dbReference>
<dbReference type="PANTHER" id="PTHR47797">
    <property type="entry name" value="DEHYDROGENASE, PUTATIVE (AFU_ORTHOLOGUE AFUA_8G05805)-RELATED"/>
    <property type="match status" value="1"/>
</dbReference>
<dbReference type="CDD" id="cd08760">
    <property type="entry name" value="Cyt_b561_FRRS1_like"/>
    <property type="match status" value="1"/>
</dbReference>
<feature type="transmembrane region" description="Helical" evidence="7">
    <location>
        <begin position="232"/>
        <end position="255"/>
    </location>
</feature>
<evidence type="ECO:0000256" key="2">
    <source>
        <dbReference type="ARBA" id="ARBA00022448"/>
    </source>
</evidence>
<evidence type="ECO:0000256" key="4">
    <source>
        <dbReference type="ARBA" id="ARBA00022982"/>
    </source>
</evidence>
<keyword evidence="6 7" id="KW-0472">Membrane</keyword>
<feature type="transmembrane region" description="Helical" evidence="7">
    <location>
        <begin position="198"/>
        <end position="220"/>
    </location>
</feature>
<evidence type="ECO:0000256" key="5">
    <source>
        <dbReference type="ARBA" id="ARBA00022989"/>
    </source>
</evidence>
<accession>A0AAD5UKQ1</accession>
<comment type="subcellular location">
    <subcellularLocation>
        <location evidence="1">Membrane</location>
    </subcellularLocation>
</comment>
<reference evidence="10" key="1">
    <citation type="submission" date="2020-05" db="EMBL/GenBank/DDBJ databases">
        <title>Phylogenomic resolution of chytrid fungi.</title>
        <authorList>
            <person name="Stajich J.E."/>
            <person name="Amses K."/>
            <person name="Simmons R."/>
            <person name="Seto K."/>
            <person name="Myers J."/>
            <person name="Bonds A."/>
            <person name="Quandt C.A."/>
            <person name="Barry K."/>
            <person name="Liu P."/>
            <person name="Grigoriev I."/>
            <person name="Longcore J.E."/>
            <person name="James T.Y."/>
        </authorList>
    </citation>
    <scope>NUCLEOTIDE SEQUENCE</scope>
    <source>
        <strain evidence="10">PLAUS21</strain>
    </source>
</reference>
<gene>
    <name evidence="10" type="ORF">HK103_003107</name>
</gene>
<evidence type="ECO:0000256" key="8">
    <source>
        <dbReference type="SAM" id="SignalP"/>
    </source>
</evidence>
<organism evidence="10 11">
    <name type="scientific">Boothiomyces macroporosus</name>
    <dbReference type="NCBI Taxonomy" id="261099"/>
    <lineage>
        <taxon>Eukaryota</taxon>
        <taxon>Fungi</taxon>
        <taxon>Fungi incertae sedis</taxon>
        <taxon>Chytridiomycota</taxon>
        <taxon>Chytridiomycota incertae sedis</taxon>
        <taxon>Chytridiomycetes</taxon>
        <taxon>Rhizophydiales</taxon>
        <taxon>Terramycetaceae</taxon>
        <taxon>Boothiomyces</taxon>
    </lineage>
</organism>
<evidence type="ECO:0000256" key="6">
    <source>
        <dbReference type="ARBA" id="ARBA00023136"/>
    </source>
</evidence>
<keyword evidence="3 7" id="KW-0812">Transmembrane</keyword>
<comment type="caution">
    <text evidence="10">The sequence shown here is derived from an EMBL/GenBank/DDBJ whole genome shotgun (WGS) entry which is preliminary data.</text>
</comment>
<evidence type="ECO:0000256" key="7">
    <source>
        <dbReference type="SAM" id="Phobius"/>
    </source>
</evidence>
<sequence>MNLILAILSSVVIAGQVCPQQNSFCVVAQTQGSDTCFTIHSSFNGWNGIGIGSTRMKGADMYIGWTNSTGGVTVGNFLGGGHSQPPVNTVQNHRVVSLMDPKPSWSQLSFSFCRPTVLSSNGQSVTPTAGFIYGASGNIPTGNLDDINKINLLQHDANDAFQPDFSASNVPVVSNNGGSNTVKPILTPSSNFSLQSVIITHGVLMFIAWAVSPFIGIYIARYLKSALGHTWYILHVFFMAVLTGVATLVSFILIFLYSADRFSNIDAIGNAHEKIGLVVVVAVVIQIILGYISNAKFDPDRPAIPWWDQAHWWLGRSLFLLGLVNVYLGIAYYSRNYDLAGWVLPVFWIVIAVGIAGMIYGQATKGQDNHVKSTEDSRKIMVSE</sequence>
<dbReference type="PANTHER" id="PTHR47797:SF3">
    <property type="entry name" value="CYTOCHROME B561 DOMAIN-CONTAINING PROTEIN"/>
    <property type="match status" value="1"/>
</dbReference>
<evidence type="ECO:0000256" key="1">
    <source>
        <dbReference type="ARBA" id="ARBA00004370"/>
    </source>
</evidence>
<dbReference type="EMBL" id="JADGKB010000022">
    <property type="protein sequence ID" value="KAJ3258966.1"/>
    <property type="molecule type" value="Genomic_DNA"/>
</dbReference>
<evidence type="ECO:0000313" key="11">
    <source>
        <dbReference type="Proteomes" id="UP001210925"/>
    </source>
</evidence>
<proteinExistence type="predicted"/>
<dbReference type="Pfam" id="PF03188">
    <property type="entry name" value="Cytochrom_B561"/>
    <property type="match status" value="1"/>
</dbReference>
<keyword evidence="11" id="KW-1185">Reference proteome</keyword>
<keyword evidence="8" id="KW-0732">Signal</keyword>
<dbReference type="SMART" id="SM00665">
    <property type="entry name" value="B561"/>
    <property type="match status" value="1"/>
</dbReference>
<keyword evidence="5 7" id="KW-1133">Transmembrane helix</keyword>
<feature type="transmembrane region" description="Helical" evidence="7">
    <location>
        <begin position="339"/>
        <end position="360"/>
    </location>
</feature>
<dbReference type="AlphaFoldDB" id="A0AAD5UKQ1"/>
<dbReference type="PROSITE" id="PS50939">
    <property type="entry name" value="CYTOCHROME_B561"/>
    <property type="match status" value="1"/>
</dbReference>
<feature type="transmembrane region" description="Helical" evidence="7">
    <location>
        <begin position="313"/>
        <end position="333"/>
    </location>
</feature>
<name>A0AAD5UKQ1_9FUNG</name>
<keyword evidence="4" id="KW-0249">Electron transport</keyword>
<keyword evidence="2" id="KW-0813">Transport</keyword>
<dbReference type="SUPFAM" id="SSF49344">
    <property type="entry name" value="CBD9-like"/>
    <property type="match status" value="1"/>
</dbReference>